<comment type="caution">
    <text evidence="2">The sequence shown here is derived from an EMBL/GenBank/DDBJ whole genome shotgun (WGS) entry which is preliminary data.</text>
</comment>
<evidence type="ECO:0000313" key="3">
    <source>
        <dbReference type="Proteomes" id="UP001602013"/>
    </source>
</evidence>
<reference evidence="2 3" key="1">
    <citation type="submission" date="2024-10" db="EMBL/GenBank/DDBJ databases">
        <title>The Natural Products Discovery Center: Release of the First 8490 Sequenced Strains for Exploring Actinobacteria Biosynthetic Diversity.</title>
        <authorList>
            <person name="Kalkreuter E."/>
            <person name="Kautsar S.A."/>
            <person name="Yang D."/>
            <person name="Bader C.D."/>
            <person name="Teijaro C.N."/>
            <person name="Fluegel L."/>
            <person name="Davis C.M."/>
            <person name="Simpson J.R."/>
            <person name="Lauterbach L."/>
            <person name="Steele A.D."/>
            <person name="Gui C."/>
            <person name="Meng S."/>
            <person name="Li G."/>
            <person name="Viehrig K."/>
            <person name="Ye F."/>
            <person name="Su P."/>
            <person name="Kiefer A.F."/>
            <person name="Nichols A."/>
            <person name="Cepeda A.J."/>
            <person name="Yan W."/>
            <person name="Fan B."/>
            <person name="Jiang Y."/>
            <person name="Adhikari A."/>
            <person name="Zheng C.-J."/>
            <person name="Schuster L."/>
            <person name="Cowan T.M."/>
            <person name="Smanski M.J."/>
            <person name="Chevrette M.G."/>
            <person name="De Carvalho L.P.S."/>
            <person name="Shen B."/>
        </authorList>
    </citation>
    <scope>NUCLEOTIDE SEQUENCE [LARGE SCALE GENOMIC DNA]</scope>
    <source>
        <strain evidence="2 3">NPDC002173</strain>
    </source>
</reference>
<organism evidence="2 3">
    <name type="scientific">Microtetraspora malaysiensis</name>
    <dbReference type="NCBI Taxonomy" id="161358"/>
    <lineage>
        <taxon>Bacteria</taxon>
        <taxon>Bacillati</taxon>
        <taxon>Actinomycetota</taxon>
        <taxon>Actinomycetes</taxon>
        <taxon>Streptosporangiales</taxon>
        <taxon>Streptosporangiaceae</taxon>
        <taxon>Microtetraspora</taxon>
    </lineage>
</organism>
<dbReference type="RefSeq" id="WP_387411811.1">
    <property type="nucleotide sequence ID" value="NZ_JBIASD010000009.1"/>
</dbReference>
<evidence type="ECO:0000313" key="2">
    <source>
        <dbReference type="EMBL" id="MFF3667022.1"/>
    </source>
</evidence>
<evidence type="ECO:0000256" key="1">
    <source>
        <dbReference type="SAM" id="MobiDB-lite"/>
    </source>
</evidence>
<gene>
    <name evidence="2" type="ORF">ACFYXI_15595</name>
</gene>
<feature type="compositionally biased region" description="Basic and acidic residues" evidence="1">
    <location>
        <begin position="25"/>
        <end position="40"/>
    </location>
</feature>
<feature type="region of interest" description="Disordered" evidence="1">
    <location>
        <begin position="21"/>
        <end position="40"/>
    </location>
</feature>
<sequence length="40" mass="3981">MPADSDAVRAVATPLDTPWAGIAAERGRGGSRDGTAEIAA</sequence>
<accession>A0ABW6SS89</accession>
<name>A0ABW6SS89_9ACTN</name>
<dbReference type="EMBL" id="JBIASD010000009">
    <property type="protein sequence ID" value="MFF3667022.1"/>
    <property type="molecule type" value="Genomic_DNA"/>
</dbReference>
<protein>
    <submittedName>
        <fullName evidence="2">Uncharacterized protein</fullName>
    </submittedName>
</protein>
<dbReference type="Proteomes" id="UP001602013">
    <property type="component" value="Unassembled WGS sequence"/>
</dbReference>
<keyword evidence="3" id="KW-1185">Reference proteome</keyword>
<proteinExistence type="predicted"/>